<protein>
    <recommendedName>
        <fullName evidence="7">Cytosine-specific methyltransferase</fullName>
        <ecNumber evidence="7">2.1.1.37</ecNumber>
    </recommendedName>
</protein>
<sequence length="414" mass="46161">MSSPTPSLGLEHALVRFTRRELAAALGVDGRTIARWLSGETTPPPYLQGALGALLAKRPAPEQGDFTFIDLFAGIGGIRQGFDAAGGLCVLTSEWNSYSQRTYSVNFGMNHKFIGDIVGRVADVPNHDLLLAGFPCQPFSIAGVSKKNSLGRPHGFEDPTQGTLFFEIKEILAARRPSAFVLENVKNLRSHDQGRTFKVIMDVLENELGYKVQAKIVDGGHFTPQHRERIVIVGFAEEVDFSLDSMELPERTSHRLESILHKCDGSEPFLDHDGEKYFDFGRGRVHERYTLSENLWNYLQAYAVKHRKAGNGFGYGLVTPESRTRTLSARYYKDGSEILVAQEDSRPRRLTPRECARLMGFPDSFVIPVSDTQAYRQFGNSVVAPVFAELARIMAPHIAELRRRRYSGRIDGAA</sequence>
<evidence type="ECO:0000313" key="9">
    <source>
        <dbReference type="Proteomes" id="UP001422074"/>
    </source>
</evidence>
<evidence type="ECO:0000256" key="6">
    <source>
        <dbReference type="RuleBase" id="RU000416"/>
    </source>
</evidence>
<feature type="active site" evidence="5">
    <location>
        <position position="136"/>
    </location>
</feature>
<dbReference type="Gene3D" id="3.40.50.150">
    <property type="entry name" value="Vaccinia Virus protein VP39"/>
    <property type="match status" value="1"/>
</dbReference>
<comment type="similarity">
    <text evidence="5 6">Belongs to the class I-like SAM-binding methyltransferase superfamily. C5-methyltransferase family.</text>
</comment>
<dbReference type="InterPro" id="IPR050750">
    <property type="entry name" value="C5-MTase"/>
</dbReference>
<keyword evidence="2 5" id="KW-0808">Transferase</keyword>
<dbReference type="PRINTS" id="PR00105">
    <property type="entry name" value="C5METTRFRASE"/>
</dbReference>
<keyword evidence="3 5" id="KW-0949">S-adenosyl-L-methionine</keyword>
<dbReference type="EC" id="2.1.1.37" evidence="7"/>
<dbReference type="Gene3D" id="3.90.120.30">
    <property type="match status" value="1"/>
</dbReference>
<dbReference type="PROSITE" id="PS51679">
    <property type="entry name" value="SAM_MT_C5"/>
    <property type="match status" value="1"/>
</dbReference>
<dbReference type="EMBL" id="JBDFRB010000013">
    <property type="protein sequence ID" value="MEN2745435.1"/>
    <property type="molecule type" value="Genomic_DNA"/>
</dbReference>
<comment type="catalytic activity">
    <reaction evidence="7">
        <text>a 2'-deoxycytidine in DNA + S-adenosyl-L-methionine = a 5-methyl-2'-deoxycytidine in DNA + S-adenosyl-L-homocysteine + H(+)</text>
        <dbReference type="Rhea" id="RHEA:13681"/>
        <dbReference type="Rhea" id="RHEA-COMP:11369"/>
        <dbReference type="Rhea" id="RHEA-COMP:11370"/>
        <dbReference type="ChEBI" id="CHEBI:15378"/>
        <dbReference type="ChEBI" id="CHEBI:57856"/>
        <dbReference type="ChEBI" id="CHEBI:59789"/>
        <dbReference type="ChEBI" id="CHEBI:85452"/>
        <dbReference type="ChEBI" id="CHEBI:85454"/>
        <dbReference type="EC" id="2.1.1.37"/>
    </reaction>
</comment>
<organism evidence="8 9">
    <name type="scientific">Sinomonas halotolerans</name>
    <dbReference type="NCBI Taxonomy" id="1644133"/>
    <lineage>
        <taxon>Bacteria</taxon>
        <taxon>Bacillati</taxon>
        <taxon>Actinomycetota</taxon>
        <taxon>Actinomycetes</taxon>
        <taxon>Micrococcales</taxon>
        <taxon>Micrococcaceae</taxon>
        <taxon>Sinomonas</taxon>
    </lineage>
</organism>
<gene>
    <name evidence="8" type="primary">dcm</name>
    <name evidence="8" type="ORF">ABCQ75_12945</name>
</gene>
<dbReference type="GO" id="GO:0032259">
    <property type="term" value="P:methylation"/>
    <property type="evidence" value="ECO:0007669"/>
    <property type="project" value="UniProtKB-KW"/>
</dbReference>
<dbReference type="InterPro" id="IPR010982">
    <property type="entry name" value="Lambda_DNA-bd_dom_sf"/>
</dbReference>
<dbReference type="InterPro" id="IPR018117">
    <property type="entry name" value="C5_DNA_meth_AS"/>
</dbReference>
<evidence type="ECO:0000256" key="7">
    <source>
        <dbReference type="RuleBase" id="RU000417"/>
    </source>
</evidence>
<reference evidence="8 9" key="1">
    <citation type="submission" date="2024-05" db="EMBL/GenBank/DDBJ databases">
        <title>Sinomonas sp. nov., isolated from a waste landfill.</title>
        <authorList>
            <person name="Zhao Y."/>
        </authorList>
    </citation>
    <scope>NUCLEOTIDE SEQUENCE [LARGE SCALE GENOMIC DNA]</scope>
    <source>
        <strain evidence="8 9">CCTCC AB2014300</strain>
    </source>
</reference>
<evidence type="ECO:0000256" key="1">
    <source>
        <dbReference type="ARBA" id="ARBA00022603"/>
    </source>
</evidence>
<evidence type="ECO:0000256" key="5">
    <source>
        <dbReference type="PROSITE-ProRule" id="PRU01016"/>
    </source>
</evidence>
<proteinExistence type="inferred from homology"/>
<evidence type="ECO:0000256" key="4">
    <source>
        <dbReference type="ARBA" id="ARBA00022747"/>
    </source>
</evidence>
<dbReference type="InterPro" id="IPR001387">
    <property type="entry name" value="Cro/C1-type_HTH"/>
</dbReference>
<dbReference type="Proteomes" id="UP001422074">
    <property type="component" value="Unassembled WGS sequence"/>
</dbReference>
<dbReference type="PANTHER" id="PTHR46098:SF1">
    <property type="entry name" value="TRNA (CYTOSINE(38)-C(5))-METHYLTRANSFERASE"/>
    <property type="match status" value="1"/>
</dbReference>
<dbReference type="NCBIfam" id="TIGR00675">
    <property type="entry name" value="dcm"/>
    <property type="match status" value="1"/>
</dbReference>
<evidence type="ECO:0000256" key="3">
    <source>
        <dbReference type="ARBA" id="ARBA00022691"/>
    </source>
</evidence>
<name>A0ABU9X1X0_9MICC</name>
<dbReference type="CDD" id="cd00315">
    <property type="entry name" value="Cyt_C5_DNA_methylase"/>
    <property type="match status" value="1"/>
</dbReference>
<dbReference type="InterPro" id="IPR029063">
    <property type="entry name" value="SAM-dependent_MTases_sf"/>
</dbReference>
<dbReference type="Gene3D" id="1.10.260.40">
    <property type="entry name" value="lambda repressor-like DNA-binding domains"/>
    <property type="match status" value="1"/>
</dbReference>
<keyword evidence="4" id="KW-0680">Restriction system</keyword>
<keyword evidence="1 5" id="KW-0489">Methyltransferase</keyword>
<keyword evidence="9" id="KW-1185">Reference proteome</keyword>
<dbReference type="Pfam" id="PF00145">
    <property type="entry name" value="DNA_methylase"/>
    <property type="match status" value="1"/>
</dbReference>
<dbReference type="CDD" id="cd00093">
    <property type="entry name" value="HTH_XRE"/>
    <property type="match status" value="1"/>
</dbReference>
<dbReference type="RefSeq" id="WP_345885803.1">
    <property type="nucleotide sequence ID" value="NZ_JBDFRB010000013.1"/>
</dbReference>
<dbReference type="InterPro" id="IPR001525">
    <property type="entry name" value="C5_MeTfrase"/>
</dbReference>
<dbReference type="SUPFAM" id="SSF53335">
    <property type="entry name" value="S-adenosyl-L-methionine-dependent methyltransferases"/>
    <property type="match status" value="1"/>
</dbReference>
<dbReference type="PROSITE" id="PS00094">
    <property type="entry name" value="C5_MTASE_1"/>
    <property type="match status" value="1"/>
</dbReference>
<evidence type="ECO:0000313" key="8">
    <source>
        <dbReference type="EMBL" id="MEN2745435.1"/>
    </source>
</evidence>
<dbReference type="PANTHER" id="PTHR46098">
    <property type="entry name" value="TRNA (CYTOSINE(38)-C(5))-METHYLTRANSFERASE"/>
    <property type="match status" value="1"/>
</dbReference>
<comment type="caution">
    <text evidence="8">The sequence shown here is derived from an EMBL/GenBank/DDBJ whole genome shotgun (WGS) entry which is preliminary data.</text>
</comment>
<accession>A0ABU9X1X0</accession>
<evidence type="ECO:0000256" key="2">
    <source>
        <dbReference type="ARBA" id="ARBA00022679"/>
    </source>
</evidence>
<dbReference type="GO" id="GO:0003886">
    <property type="term" value="F:DNA (cytosine-5-)-methyltransferase activity"/>
    <property type="evidence" value="ECO:0007669"/>
    <property type="project" value="UniProtKB-EC"/>
</dbReference>